<evidence type="ECO:0000313" key="1">
    <source>
        <dbReference type="EMBL" id="GID53206.1"/>
    </source>
</evidence>
<evidence type="ECO:0008006" key="3">
    <source>
        <dbReference type="Google" id="ProtNLM"/>
    </source>
</evidence>
<dbReference type="Proteomes" id="UP000612282">
    <property type="component" value="Unassembled WGS sequence"/>
</dbReference>
<evidence type="ECO:0000313" key="2">
    <source>
        <dbReference type="Proteomes" id="UP000612282"/>
    </source>
</evidence>
<accession>A0ABQ3X3W6</accession>
<comment type="caution">
    <text evidence="1">The sequence shown here is derived from an EMBL/GenBank/DDBJ whole genome shotgun (WGS) entry which is preliminary data.</text>
</comment>
<keyword evidence="2" id="KW-1185">Reference proteome</keyword>
<dbReference type="RefSeq" id="WP_203794131.1">
    <property type="nucleotide sequence ID" value="NZ_BAAAQE010000016.1"/>
</dbReference>
<organism evidence="1 2">
    <name type="scientific">Actinoplanes couchii</name>
    <dbReference type="NCBI Taxonomy" id="403638"/>
    <lineage>
        <taxon>Bacteria</taxon>
        <taxon>Bacillati</taxon>
        <taxon>Actinomycetota</taxon>
        <taxon>Actinomycetes</taxon>
        <taxon>Micromonosporales</taxon>
        <taxon>Micromonosporaceae</taxon>
        <taxon>Actinoplanes</taxon>
    </lineage>
</organism>
<protein>
    <recommendedName>
        <fullName evidence="3">Knr4/Smi1-like domain-containing protein</fullName>
    </recommendedName>
</protein>
<sequence length="189" mass="20860">MTLTPDDLIGYVERDLDADIARWFPDAGRAEVPADTRPIDYLVGRLPASGAAALAAFDQRVRAGAIPDVFEIADWSYAFGFAANECEILDSDYETEVADDDVFSLVADGSGNLWTLLANGQVALWFHEEYVLEADTRFDHLDVFVWSLIRYYAVRRGVLSLDEVEADFLALNQGGMVFPETGLLATLKG</sequence>
<name>A0ABQ3X3W6_9ACTN</name>
<gene>
    <name evidence="1" type="ORF">Aco03nite_016100</name>
</gene>
<reference evidence="1 2" key="1">
    <citation type="submission" date="2021-01" db="EMBL/GenBank/DDBJ databases">
        <title>Whole genome shotgun sequence of Actinoplanes couchii NBRC 106145.</title>
        <authorList>
            <person name="Komaki H."/>
            <person name="Tamura T."/>
        </authorList>
    </citation>
    <scope>NUCLEOTIDE SEQUENCE [LARGE SCALE GENOMIC DNA]</scope>
    <source>
        <strain evidence="1 2">NBRC 106145</strain>
    </source>
</reference>
<proteinExistence type="predicted"/>
<dbReference type="EMBL" id="BOMG01000027">
    <property type="protein sequence ID" value="GID53206.1"/>
    <property type="molecule type" value="Genomic_DNA"/>
</dbReference>